<accession>A0ABW3CCE6</accession>
<dbReference type="PANTHER" id="PTHR21660">
    <property type="entry name" value="THIOESTERASE SUPERFAMILY MEMBER-RELATED"/>
    <property type="match status" value="1"/>
</dbReference>
<dbReference type="InterPro" id="IPR039298">
    <property type="entry name" value="ACOT13"/>
</dbReference>
<evidence type="ECO:0000256" key="1">
    <source>
        <dbReference type="ARBA" id="ARBA00008324"/>
    </source>
</evidence>
<dbReference type="CDD" id="cd03443">
    <property type="entry name" value="PaaI_thioesterase"/>
    <property type="match status" value="1"/>
</dbReference>
<dbReference type="EC" id="3.1.2.-" evidence="4"/>
<comment type="caution">
    <text evidence="4">The sequence shown here is derived from an EMBL/GenBank/DDBJ whole genome shotgun (WGS) entry which is preliminary data.</text>
</comment>
<dbReference type="PANTHER" id="PTHR21660:SF1">
    <property type="entry name" value="ACYL-COENZYME A THIOESTERASE 13"/>
    <property type="match status" value="1"/>
</dbReference>
<evidence type="ECO:0000256" key="2">
    <source>
        <dbReference type="ARBA" id="ARBA00022801"/>
    </source>
</evidence>
<evidence type="ECO:0000313" key="5">
    <source>
        <dbReference type="Proteomes" id="UP001597083"/>
    </source>
</evidence>
<protein>
    <submittedName>
        <fullName evidence="4">PaaI family thioesterase</fullName>
        <ecNumber evidence="4">3.1.2.-</ecNumber>
    </submittedName>
</protein>
<comment type="similarity">
    <text evidence="1">Belongs to the thioesterase PaaI family.</text>
</comment>
<dbReference type="InterPro" id="IPR003736">
    <property type="entry name" value="PAAI_dom"/>
</dbReference>
<sequence length="129" mass="13996">MSVEETELGQLAELWETLSGAEMIQAVAEGRIPEFSEQAAHIGQRITKGEPGRIELEWRPGQNLVNPGGRVHGGYIAMILDNAVCLAGTSTCERFLPMLTLNLNIDYMRGVQAGRTYTVVGTCPHAGRA</sequence>
<dbReference type="NCBIfam" id="TIGR00369">
    <property type="entry name" value="unchar_dom_1"/>
    <property type="match status" value="1"/>
</dbReference>
<dbReference type="InterPro" id="IPR029069">
    <property type="entry name" value="HotDog_dom_sf"/>
</dbReference>
<feature type="domain" description="Thioesterase" evidence="3">
    <location>
        <begin position="68"/>
        <end position="128"/>
    </location>
</feature>
<proteinExistence type="inferred from homology"/>
<name>A0ABW3CCE6_9ACTN</name>
<dbReference type="Pfam" id="PF03061">
    <property type="entry name" value="4HBT"/>
    <property type="match status" value="1"/>
</dbReference>
<evidence type="ECO:0000313" key="4">
    <source>
        <dbReference type="EMBL" id="MFD0851512.1"/>
    </source>
</evidence>
<dbReference type="InterPro" id="IPR006683">
    <property type="entry name" value="Thioestr_dom"/>
</dbReference>
<dbReference type="Gene3D" id="3.10.129.10">
    <property type="entry name" value="Hotdog Thioesterase"/>
    <property type="match status" value="1"/>
</dbReference>
<feature type="non-terminal residue" evidence="4">
    <location>
        <position position="129"/>
    </location>
</feature>
<gene>
    <name evidence="4" type="ORF">ACFQ07_04740</name>
</gene>
<reference evidence="5" key="1">
    <citation type="journal article" date="2019" name="Int. J. Syst. Evol. Microbiol.">
        <title>The Global Catalogue of Microorganisms (GCM) 10K type strain sequencing project: providing services to taxonomists for standard genome sequencing and annotation.</title>
        <authorList>
            <consortium name="The Broad Institute Genomics Platform"/>
            <consortium name="The Broad Institute Genome Sequencing Center for Infectious Disease"/>
            <person name="Wu L."/>
            <person name="Ma J."/>
        </authorList>
    </citation>
    <scope>NUCLEOTIDE SEQUENCE [LARGE SCALE GENOMIC DNA]</scope>
    <source>
        <strain evidence="5">JCM 31696</strain>
    </source>
</reference>
<dbReference type="SUPFAM" id="SSF54637">
    <property type="entry name" value="Thioesterase/thiol ester dehydrase-isomerase"/>
    <property type="match status" value="1"/>
</dbReference>
<keyword evidence="2 4" id="KW-0378">Hydrolase</keyword>
<keyword evidence="5" id="KW-1185">Reference proteome</keyword>
<dbReference type="EMBL" id="JBHTIR010000540">
    <property type="protein sequence ID" value="MFD0851512.1"/>
    <property type="molecule type" value="Genomic_DNA"/>
</dbReference>
<dbReference type="GO" id="GO:0016787">
    <property type="term" value="F:hydrolase activity"/>
    <property type="evidence" value="ECO:0007669"/>
    <property type="project" value="UniProtKB-KW"/>
</dbReference>
<organism evidence="4 5">
    <name type="scientific">Actinomadura adrarensis</name>
    <dbReference type="NCBI Taxonomy" id="1819600"/>
    <lineage>
        <taxon>Bacteria</taxon>
        <taxon>Bacillati</taxon>
        <taxon>Actinomycetota</taxon>
        <taxon>Actinomycetes</taxon>
        <taxon>Streptosporangiales</taxon>
        <taxon>Thermomonosporaceae</taxon>
        <taxon>Actinomadura</taxon>
    </lineage>
</organism>
<evidence type="ECO:0000259" key="3">
    <source>
        <dbReference type="Pfam" id="PF03061"/>
    </source>
</evidence>
<dbReference type="Proteomes" id="UP001597083">
    <property type="component" value="Unassembled WGS sequence"/>
</dbReference>